<reference evidence="2" key="3">
    <citation type="submission" date="2018-08" db="UniProtKB">
        <authorList>
            <consortium name="EnsemblPlants"/>
        </authorList>
    </citation>
    <scope>IDENTIFICATION</scope>
    <source>
        <strain evidence="2">cv. Bd21</strain>
    </source>
</reference>
<evidence type="ECO:0000313" key="1">
    <source>
        <dbReference type="EMBL" id="KQK05297.1"/>
    </source>
</evidence>
<dbReference type="Proteomes" id="UP000008810">
    <property type="component" value="Chromosome 2"/>
</dbReference>
<sequence>MEEPAAGPGKRVRREIPSRTPPAIEWTLPADLMLDIIARSDLPTLIRCAATCKLLRRDILRDPSFLLPADGNAAAAFSAVGHLSPFMSRNADDLLAEYCPLTSGGGLVLLCRRHPSPARSSLCVYDPFTGHRVFLRAPPGAHEGHLRSRRSLLLLTAAEDGIGFPFLLIFFHDPGIKFSGKKNSSSSNGNTRVIQVHVAAAPCGALGEEPVAILRDDAFSQLWPETRPYPVVLPGGVIHWLLPHGREILTYDVLAANPGSRVKLPAALVKADNQGLLQLHLASYTSPDDGRKLLKLLVADGLKISVWRQLSGGGGWELEEGVIDAEEKLRELDPDFVPGQRPLVGFACFGESSSGMVLPMMLKGVFASRSSHRVPHILVDLETREMTWKPRDSSTDSSALLIMEVDLPSRLRAMKVFS</sequence>
<dbReference type="PANTHER" id="PTHR35828">
    <property type="entry name" value="OS08G0203800 PROTEIN-RELATED"/>
    <property type="match status" value="1"/>
</dbReference>
<name>A0A0Q3K3F8_BRADI</name>
<dbReference type="OrthoDB" id="694444at2759"/>
<dbReference type="AlphaFoldDB" id="A0A0Q3K3F8"/>
<evidence type="ECO:0008006" key="4">
    <source>
        <dbReference type="Google" id="ProtNLM"/>
    </source>
</evidence>
<dbReference type="PANTHER" id="PTHR35828:SF22">
    <property type="entry name" value="OS10G0103633 PROTEIN"/>
    <property type="match status" value="1"/>
</dbReference>
<organism evidence="1">
    <name type="scientific">Brachypodium distachyon</name>
    <name type="common">Purple false brome</name>
    <name type="synonym">Trachynia distachya</name>
    <dbReference type="NCBI Taxonomy" id="15368"/>
    <lineage>
        <taxon>Eukaryota</taxon>
        <taxon>Viridiplantae</taxon>
        <taxon>Streptophyta</taxon>
        <taxon>Embryophyta</taxon>
        <taxon>Tracheophyta</taxon>
        <taxon>Spermatophyta</taxon>
        <taxon>Magnoliopsida</taxon>
        <taxon>Liliopsida</taxon>
        <taxon>Poales</taxon>
        <taxon>Poaceae</taxon>
        <taxon>BOP clade</taxon>
        <taxon>Pooideae</taxon>
        <taxon>Stipodae</taxon>
        <taxon>Brachypodieae</taxon>
        <taxon>Brachypodium</taxon>
    </lineage>
</organism>
<proteinExistence type="predicted"/>
<evidence type="ECO:0000313" key="3">
    <source>
        <dbReference type="Proteomes" id="UP000008810"/>
    </source>
</evidence>
<dbReference type="EMBL" id="CM000881">
    <property type="protein sequence ID" value="KQK05297.1"/>
    <property type="molecule type" value="Genomic_DNA"/>
</dbReference>
<accession>A0A0Q3K3F8</accession>
<dbReference type="Gramene" id="KQK05297">
    <property type="protein sequence ID" value="KQK05297"/>
    <property type="gene ID" value="BRADI_2g19293v3"/>
</dbReference>
<reference evidence="1 2" key="1">
    <citation type="journal article" date="2010" name="Nature">
        <title>Genome sequencing and analysis of the model grass Brachypodium distachyon.</title>
        <authorList>
            <consortium name="International Brachypodium Initiative"/>
        </authorList>
    </citation>
    <scope>NUCLEOTIDE SEQUENCE [LARGE SCALE GENOMIC DNA]</scope>
    <source>
        <strain evidence="1 2">Bd21</strain>
    </source>
</reference>
<reference evidence="1" key="2">
    <citation type="submission" date="2017-06" db="EMBL/GenBank/DDBJ databases">
        <title>WGS assembly of Brachypodium distachyon.</title>
        <authorList>
            <consortium name="The International Brachypodium Initiative"/>
            <person name="Lucas S."/>
            <person name="Harmon-Smith M."/>
            <person name="Lail K."/>
            <person name="Tice H."/>
            <person name="Grimwood J."/>
            <person name="Bruce D."/>
            <person name="Barry K."/>
            <person name="Shu S."/>
            <person name="Lindquist E."/>
            <person name="Wang M."/>
            <person name="Pitluck S."/>
            <person name="Vogel J.P."/>
            <person name="Garvin D.F."/>
            <person name="Mockler T.C."/>
            <person name="Schmutz J."/>
            <person name="Rokhsar D."/>
            <person name="Bevan M.W."/>
        </authorList>
    </citation>
    <scope>NUCLEOTIDE SEQUENCE</scope>
    <source>
        <strain evidence="1">Bd21</strain>
    </source>
</reference>
<dbReference type="SUPFAM" id="SSF81383">
    <property type="entry name" value="F-box domain"/>
    <property type="match status" value="1"/>
</dbReference>
<evidence type="ECO:0000313" key="2">
    <source>
        <dbReference type="EnsemblPlants" id="KQK05297"/>
    </source>
</evidence>
<protein>
    <recommendedName>
        <fullName evidence="4">F-box domain-containing protein</fullName>
    </recommendedName>
</protein>
<dbReference type="InterPro" id="IPR036047">
    <property type="entry name" value="F-box-like_dom_sf"/>
</dbReference>
<dbReference type="EnsemblPlants" id="KQK05297">
    <property type="protein sequence ID" value="KQK05297"/>
    <property type="gene ID" value="BRADI_2g19293v3"/>
</dbReference>
<keyword evidence="3" id="KW-1185">Reference proteome</keyword>
<dbReference type="InParanoid" id="A0A0Q3K3F8"/>
<gene>
    <name evidence="1" type="ORF">BRADI_2g19293v3</name>
</gene>